<dbReference type="GO" id="GO:0000209">
    <property type="term" value="P:protein polyubiquitination"/>
    <property type="evidence" value="ECO:0007669"/>
    <property type="project" value="InterPro"/>
</dbReference>
<evidence type="ECO:0000259" key="1">
    <source>
        <dbReference type="Pfam" id="PF04710"/>
    </source>
</evidence>
<gene>
    <name evidence="2" type="ORF">GPUH_LOCUS24070</name>
</gene>
<name>A0A3P7RFU0_9BILA</name>
<keyword evidence="3" id="KW-1185">Reference proteome</keyword>
<dbReference type="PANTHER" id="PTHR12098:SF2">
    <property type="entry name" value="PROTEIN PELLINO"/>
    <property type="match status" value="1"/>
</dbReference>
<dbReference type="PANTHER" id="PTHR12098">
    <property type="entry name" value="E3 UBIQUITIN-PROTEIN LIGASE PELLINO-RELATED"/>
    <property type="match status" value="1"/>
</dbReference>
<organism evidence="2 3">
    <name type="scientific">Gongylonema pulchrum</name>
    <dbReference type="NCBI Taxonomy" id="637853"/>
    <lineage>
        <taxon>Eukaryota</taxon>
        <taxon>Metazoa</taxon>
        <taxon>Ecdysozoa</taxon>
        <taxon>Nematoda</taxon>
        <taxon>Chromadorea</taxon>
        <taxon>Rhabditida</taxon>
        <taxon>Spirurina</taxon>
        <taxon>Spiruromorpha</taxon>
        <taxon>Spiruroidea</taxon>
        <taxon>Gongylonematidae</taxon>
        <taxon>Gongylonema</taxon>
    </lineage>
</organism>
<dbReference type="AlphaFoldDB" id="A0A3P7RFU0"/>
<dbReference type="OrthoDB" id="8801906at2759"/>
<accession>A0A3P7RFU0</accession>
<evidence type="ECO:0000313" key="2">
    <source>
        <dbReference type="EMBL" id="VDN42352.1"/>
    </source>
</evidence>
<dbReference type="GO" id="GO:0008592">
    <property type="term" value="P:regulation of Toll signaling pathway"/>
    <property type="evidence" value="ECO:0007669"/>
    <property type="project" value="InterPro"/>
</dbReference>
<dbReference type="InterPro" id="IPR006800">
    <property type="entry name" value="Pellino_fam"/>
</dbReference>
<evidence type="ECO:0000313" key="3">
    <source>
        <dbReference type="Proteomes" id="UP000271098"/>
    </source>
</evidence>
<protein>
    <recommendedName>
        <fullName evidence="1">Pellino FHA domain-containing protein</fullName>
    </recommendedName>
</protein>
<dbReference type="InterPro" id="IPR048334">
    <property type="entry name" value="Pellino_FHA"/>
</dbReference>
<feature type="domain" description="Pellino FHA" evidence="1">
    <location>
        <begin position="11"/>
        <end position="73"/>
    </location>
</feature>
<dbReference type="Proteomes" id="UP000271098">
    <property type="component" value="Unassembled WGS sequence"/>
</dbReference>
<dbReference type="Pfam" id="PF04710">
    <property type="entry name" value="Pellino_FHA"/>
    <property type="match status" value="1"/>
</dbReference>
<feature type="non-terminal residue" evidence="2">
    <location>
        <position position="73"/>
    </location>
</feature>
<dbReference type="EMBL" id="UYRT01099954">
    <property type="protein sequence ID" value="VDN42352.1"/>
    <property type="molecule type" value="Genomic_DNA"/>
</dbReference>
<reference evidence="2 3" key="1">
    <citation type="submission" date="2018-11" db="EMBL/GenBank/DDBJ databases">
        <authorList>
            <consortium name="Pathogen Informatics"/>
        </authorList>
    </citation>
    <scope>NUCLEOTIDE SEQUENCE [LARGE SCALE GENOMIC DNA]</scope>
</reference>
<sequence>MQPSHLQKEDSGCSADKKLFVWREVSVDGDIYKLREMRSSTKRGELIADETNELQDGTLIDLCGATLLWRTAE</sequence>
<dbReference type="GO" id="GO:0061630">
    <property type="term" value="F:ubiquitin protein ligase activity"/>
    <property type="evidence" value="ECO:0007669"/>
    <property type="project" value="InterPro"/>
</dbReference>
<proteinExistence type="predicted"/>